<dbReference type="PANTHER" id="PTHR43549">
    <property type="entry name" value="MULTIDRUG RESISTANCE PROTEIN YPNP-RELATED"/>
    <property type="match status" value="1"/>
</dbReference>
<feature type="transmembrane region" description="Helical" evidence="7">
    <location>
        <begin position="367"/>
        <end position="385"/>
    </location>
</feature>
<organism evidence="8 9">
    <name type="scientific">Eiseniibacteriota bacterium</name>
    <dbReference type="NCBI Taxonomy" id="2212470"/>
    <lineage>
        <taxon>Bacteria</taxon>
        <taxon>Candidatus Eiseniibacteriota</taxon>
    </lineage>
</organism>
<keyword evidence="2" id="KW-0813">Transport</keyword>
<dbReference type="InterPro" id="IPR052031">
    <property type="entry name" value="Membrane_Transporter-Flippase"/>
</dbReference>
<feature type="transmembrane region" description="Helical" evidence="7">
    <location>
        <begin position="142"/>
        <end position="163"/>
    </location>
</feature>
<dbReference type="CDD" id="cd13142">
    <property type="entry name" value="MATE_like_12"/>
    <property type="match status" value="1"/>
</dbReference>
<keyword evidence="3" id="KW-1003">Cell membrane</keyword>
<reference evidence="8" key="1">
    <citation type="submission" date="2019-03" db="EMBL/GenBank/DDBJ databases">
        <title>Lake Tanganyika Metagenome-Assembled Genomes (MAGs).</title>
        <authorList>
            <person name="Tran P."/>
        </authorList>
    </citation>
    <scope>NUCLEOTIDE SEQUENCE</scope>
    <source>
        <strain evidence="8">M_DeepCast_400m_m2_100</strain>
    </source>
</reference>
<feature type="transmembrane region" description="Helical" evidence="7">
    <location>
        <begin position="60"/>
        <end position="84"/>
    </location>
</feature>
<dbReference type="InterPro" id="IPR048279">
    <property type="entry name" value="MdtK-like"/>
</dbReference>
<gene>
    <name evidence="8" type="ORF">FJY75_09015</name>
</gene>
<feature type="transmembrane region" description="Helical" evidence="7">
    <location>
        <begin position="426"/>
        <end position="448"/>
    </location>
</feature>
<keyword evidence="4 7" id="KW-0812">Transmembrane</keyword>
<keyword evidence="5 7" id="KW-1133">Transmembrane helix</keyword>
<proteinExistence type="predicted"/>
<feature type="transmembrane region" description="Helical" evidence="7">
    <location>
        <begin position="202"/>
        <end position="221"/>
    </location>
</feature>
<comment type="subcellular location">
    <subcellularLocation>
        <location evidence="1">Cell membrane</location>
        <topology evidence="1">Multi-pass membrane protein</topology>
    </subcellularLocation>
</comment>
<evidence type="ECO:0000256" key="2">
    <source>
        <dbReference type="ARBA" id="ARBA00022448"/>
    </source>
</evidence>
<keyword evidence="6 7" id="KW-0472">Membrane</keyword>
<evidence type="ECO:0000256" key="6">
    <source>
        <dbReference type="ARBA" id="ARBA00023136"/>
    </source>
</evidence>
<dbReference type="Proteomes" id="UP000748308">
    <property type="component" value="Unassembled WGS sequence"/>
</dbReference>
<dbReference type="PANTHER" id="PTHR43549:SF2">
    <property type="entry name" value="MULTIDRUG RESISTANCE PROTEIN NORM-RELATED"/>
    <property type="match status" value="1"/>
</dbReference>
<feature type="transmembrane region" description="Helical" evidence="7">
    <location>
        <begin position="175"/>
        <end position="196"/>
    </location>
</feature>
<dbReference type="NCBIfam" id="TIGR00797">
    <property type="entry name" value="matE"/>
    <property type="match status" value="1"/>
</dbReference>
<dbReference type="InterPro" id="IPR002528">
    <property type="entry name" value="MATE_fam"/>
</dbReference>
<dbReference type="GO" id="GO:0005886">
    <property type="term" value="C:plasma membrane"/>
    <property type="evidence" value="ECO:0007669"/>
    <property type="project" value="UniProtKB-SubCell"/>
</dbReference>
<protein>
    <submittedName>
        <fullName evidence="8">MATE family efflux transporter</fullName>
    </submittedName>
</protein>
<dbReference type="AlphaFoldDB" id="A0A937XCV1"/>
<evidence type="ECO:0000313" key="9">
    <source>
        <dbReference type="Proteomes" id="UP000748308"/>
    </source>
</evidence>
<evidence type="ECO:0000313" key="8">
    <source>
        <dbReference type="EMBL" id="MBM3317982.1"/>
    </source>
</evidence>
<comment type="caution">
    <text evidence="8">The sequence shown here is derived from an EMBL/GenBank/DDBJ whole genome shotgun (WGS) entry which is preliminary data.</text>
</comment>
<feature type="transmembrane region" description="Helical" evidence="7">
    <location>
        <begin position="21"/>
        <end position="40"/>
    </location>
</feature>
<dbReference type="PIRSF" id="PIRSF006603">
    <property type="entry name" value="DinF"/>
    <property type="match status" value="1"/>
</dbReference>
<dbReference type="EMBL" id="VGIY01000232">
    <property type="protein sequence ID" value="MBM3317982.1"/>
    <property type="molecule type" value="Genomic_DNA"/>
</dbReference>
<dbReference type="Pfam" id="PF01554">
    <property type="entry name" value="MatE"/>
    <property type="match status" value="2"/>
</dbReference>
<evidence type="ECO:0000256" key="5">
    <source>
        <dbReference type="ARBA" id="ARBA00022989"/>
    </source>
</evidence>
<evidence type="ECO:0000256" key="3">
    <source>
        <dbReference type="ARBA" id="ARBA00022475"/>
    </source>
</evidence>
<dbReference type="GO" id="GO:0042910">
    <property type="term" value="F:xenobiotic transmembrane transporter activity"/>
    <property type="evidence" value="ECO:0007669"/>
    <property type="project" value="InterPro"/>
</dbReference>
<accession>A0A937XCV1</accession>
<name>A0A937XCV1_UNCEI</name>
<feature type="transmembrane region" description="Helical" evidence="7">
    <location>
        <begin position="104"/>
        <end position="122"/>
    </location>
</feature>
<sequence length="471" mass="49600">MRAPAQARGRGRDLTQGPLAPALLALAWPVMLSSLLQTLYDLADAFWLGKLGRTALVAPTITLNVFFIALSLAMGLGVGGTTLVAQYKGAGRTREMERAAGQTLLVLVAAGFLVAAIGFAVAEPLLKLLRTPGDAFADTLIYLRWTLAGMPFMFAFFVYQGISTGLGDTIGPLKVNLVAVALNALLDPLLIFGLWIFPPLGVAGAAIASSLTRAVAGALGLRRMIVGDHGFRIRRADLRWDGSMVARMLRIGFPLAIGQTTTSLGFTLLIGVVNTFGSAVTAAFGIGNRVIHMALVPAFGLAQASATAVGQNLGADRPDRASRAVKISSAIIGAVLLPVTALMFFFGGPISSVFVRDADVLRHADDLFRVTSFSVFVFGFIMVLMGSFQGSGHTVPVMVLNIGRLWLVRIPAAYLLAIPLGMGPLGIWWAMFLSNTLTAIAGAIWFSLGTWKRKVIEEAGSGAGEASLAEG</sequence>
<evidence type="ECO:0000256" key="1">
    <source>
        <dbReference type="ARBA" id="ARBA00004651"/>
    </source>
</evidence>
<evidence type="ECO:0000256" key="4">
    <source>
        <dbReference type="ARBA" id="ARBA00022692"/>
    </source>
</evidence>
<evidence type="ECO:0000256" key="7">
    <source>
        <dbReference type="SAM" id="Phobius"/>
    </source>
</evidence>
<feature type="transmembrane region" description="Helical" evidence="7">
    <location>
        <begin position="327"/>
        <end position="347"/>
    </location>
</feature>
<feature type="transmembrane region" description="Helical" evidence="7">
    <location>
        <begin position="397"/>
        <end position="420"/>
    </location>
</feature>
<dbReference type="GO" id="GO:0015297">
    <property type="term" value="F:antiporter activity"/>
    <property type="evidence" value="ECO:0007669"/>
    <property type="project" value="InterPro"/>
</dbReference>